<dbReference type="EMBL" id="GBXM01096082">
    <property type="protein sequence ID" value="JAH12495.1"/>
    <property type="molecule type" value="Transcribed_RNA"/>
</dbReference>
<keyword evidence="1" id="KW-0812">Transmembrane</keyword>
<keyword evidence="1" id="KW-1133">Transmembrane helix</keyword>
<evidence type="ECO:0000313" key="2">
    <source>
        <dbReference type="EMBL" id="JAH12495.1"/>
    </source>
</evidence>
<proteinExistence type="predicted"/>
<feature type="transmembrane region" description="Helical" evidence="1">
    <location>
        <begin position="12"/>
        <end position="33"/>
    </location>
</feature>
<keyword evidence="1" id="KW-0472">Membrane</keyword>
<organism evidence="2">
    <name type="scientific">Anguilla anguilla</name>
    <name type="common">European freshwater eel</name>
    <name type="synonym">Muraena anguilla</name>
    <dbReference type="NCBI Taxonomy" id="7936"/>
    <lineage>
        <taxon>Eukaryota</taxon>
        <taxon>Metazoa</taxon>
        <taxon>Chordata</taxon>
        <taxon>Craniata</taxon>
        <taxon>Vertebrata</taxon>
        <taxon>Euteleostomi</taxon>
        <taxon>Actinopterygii</taxon>
        <taxon>Neopterygii</taxon>
        <taxon>Teleostei</taxon>
        <taxon>Anguilliformes</taxon>
        <taxon>Anguillidae</taxon>
        <taxon>Anguilla</taxon>
    </lineage>
</organism>
<reference evidence="2" key="1">
    <citation type="submission" date="2014-11" db="EMBL/GenBank/DDBJ databases">
        <authorList>
            <person name="Amaro Gonzalez C."/>
        </authorList>
    </citation>
    <scope>NUCLEOTIDE SEQUENCE</scope>
</reference>
<dbReference type="AlphaFoldDB" id="A0A0E9Q827"/>
<reference evidence="2" key="2">
    <citation type="journal article" date="2015" name="Fish Shellfish Immunol.">
        <title>Early steps in the European eel (Anguilla anguilla)-Vibrio vulnificus interaction in the gills: Role of the RtxA13 toxin.</title>
        <authorList>
            <person name="Callol A."/>
            <person name="Pajuelo D."/>
            <person name="Ebbesson L."/>
            <person name="Teles M."/>
            <person name="MacKenzie S."/>
            <person name="Amaro C."/>
        </authorList>
    </citation>
    <scope>NUCLEOTIDE SEQUENCE</scope>
</reference>
<name>A0A0E9Q827_ANGAN</name>
<sequence>MLLALVAFLGNLSVIVDCVPLIGLLFLACLRLLSN</sequence>
<evidence type="ECO:0000256" key="1">
    <source>
        <dbReference type="SAM" id="Phobius"/>
    </source>
</evidence>
<accession>A0A0E9Q827</accession>
<protein>
    <submittedName>
        <fullName evidence="2">Uncharacterized protein</fullName>
    </submittedName>
</protein>